<dbReference type="InterPro" id="IPR027417">
    <property type="entry name" value="P-loop_NTPase"/>
</dbReference>
<dbReference type="PIRSF" id="PIRSF000980">
    <property type="entry name" value="RecC"/>
    <property type="match status" value="1"/>
</dbReference>
<evidence type="ECO:0000313" key="13">
    <source>
        <dbReference type="EMBL" id="GGI04850.1"/>
    </source>
</evidence>
<dbReference type="EMBL" id="BMDG01000001">
    <property type="protein sequence ID" value="GGI04850.1"/>
    <property type="molecule type" value="Genomic_DNA"/>
</dbReference>
<keyword evidence="14" id="KW-1185">Reference proteome</keyword>
<dbReference type="InterPro" id="IPR011335">
    <property type="entry name" value="Restrct_endonuc-II-like"/>
</dbReference>
<evidence type="ECO:0000259" key="12">
    <source>
        <dbReference type="Pfam" id="PF17946"/>
    </source>
</evidence>
<evidence type="ECO:0000256" key="8">
    <source>
        <dbReference type="ARBA" id="ARBA00023125"/>
    </source>
</evidence>
<dbReference type="SUPFAM" id="SSF52980">
    <property type="entry name" value="Restriction endonuclease-like"/>
    <property type="match status" value="1"/>
</dbReference>
<dbReference type="SUPFAM" id="SSF52540">
    <property type="entry name" value="P-loop containing nucleoside triphosphate hydrolases"/>
    <property type="match status" value="2"/>
</dbReference>
<keyword evidence="3 10" id="KW-0227">DNA damage</keyword>
<comment type="caution">
    <text evidence="13">The sequence shown here is derived from an EMBL/GenBank/DDBJ whole genome shotgun (WGS) entry which is preliminary data.</text>
</comment>
<keyword evidence="8 10" id="KW-0238">DNA-binding</keyword>
<dbReference type="Gene3D" id="3.40.50.300">
    <property type="entry name" value="P-loop containing nucleotide triphosphate hydrolases"/>
    <property type="match status" value="2"/>
</dbReference>
<evidence type="ECO:0000313" key="14">
    <source>
        <dbReference type="Proteomes" id="UP000632535"/>
    </source>
</evidence>
<dbReference type="Pfam" id="PF04257">
    <property type="entry name" value="Exonuc_V_gamma"/>
    <property type="match status" value="1"/>
</dbReference>
<sequence length="1158" mass="122685">MLHIHRSERADALVAPLADVLAQPPEDPFTPDVVAVPTRGIERWLAQRLSHRLGVPGSPGAGPSGAGVCANVDFSSPSRLVAAAVTAVTGVEPDDDPWRRSRLVWPVLETVDASLDEPWAAPLARYVGQDGDGVRRSRRLALAQRVAGLFSAYAQQRPSLLAAWLEGRDDDGAGAPVPDDLGWQPRLWRQVHDRVDAPGPAEVLAQAVAALHTDPGAVDLPARLSVFGPTRLPEDQLRVLRALAHHRDVHLWLPHPSPALWDAVAALPGSPGPGTRRDDLPPVARHPLLASTARDSVELQLRLSDGGGSGVSDVSGGDDGTAREAPEVRATSHPAPAPPATLLGALQATLRADDPDPAPHDVAPADRSVQVHACHGRSRQVEVLREVLTGLFAADPTLEPRDVIVMCPDVEAFAPLVTATFGAAPDGVTQVHPGQRLRVGLADRGPGVVNPVLGVVATLLRLADGRVTASEVLDLAASEPVRRRFRLSDDDLDRWRDWAVEVGVRWGEDGSRRARFGIDARVRQGTWDAALDRVLLGVAMAEEDSRFVGPALPLDDVGSTDVEVAGRFAELVARLTGLLADLDGEHPLAHWLDVLDRAVTLLTDPAPDDAWQTTAARRVLGDVRAAGTAGGPGDAGAGLRLEDVRALLADRLAGRPTRAGFRTGALTVCSLEPMRAVPHRVVVLLGMDDGAFPRSANPDGDDLLARDACLGERDRRSEDRQIFLDAITAAREHLVVLHTGADERTGAPRPPAVPVAELLDALDRVGAAPGGAVRSQVVVRHPLQVVGERNFVPGALGATGPFSFDAAALDGALAGRAERAEPGLLVPRPLTVPSPPPGDTVDLDDLVALLEHPVRWFLRTTLDVRIAQDEDEVDDRLPLTMAPLAAWGAGDRILAALLAGTDPDRAFQAEWRRGQAPPRRLGFAALRDVVERVQPVRATAQQATSVGEPRPVDVAAVLPSGAQVTGTVPGVHGGRVVRAEYSRLAPKHRLRAWVQVLALAASSGRASSGPPPGQQWHAVTVGRAPGRGAKAAWSLLDAPSPDDAARLLDDLVALRAAALRGPLPLPPEAAHAYAVSRGGGTGDPGQALGEARYTWNGGFEKSDPYHVLCWGDGARLDEFAGVPDDDDRRASGDEPTRFGALARRVWDPLLSHEQKGTS</sequence>
<dbReference type="InterPro" id="IPR041500">
    <property type="entry name" value="RecC_C"/>
</dbReference>
<dbReference type="Proteomes" id="UP000632535">
    <property type="component" value="Unassembled WGS sequence"/>
</dbReference>
<keyword evidence="6 10" id="KW-0269">Exonuclease</keyword>
<dbReference type="HAMAP" id="MF_01486">
    <property type="entry name" value="RecC"/>
    <property type="match status" value="1"/>
</dbReference>
<comment type="similarity">
    <text evidence="10">Belongs to the RecC family.</text>
</comment>
<evidence type="ECO:0000256" key="7">
    <source>
        <dbReference type="ARBA" id="ARBA00022840"/>
    </source>
</evidence>
<gene>
    <name evidence="10 13" type="primary">recC</name>
    <name evidence="13" type="ORF">GCM10007368_03220</name>
</gene>
<keyword evidence="9 10" id="KW-0234">DNA repair</keyword>
<dbReference type="PANTHER" id="PTHR30591">
    <property type="entry name" value="RECBCD ENZYME SUBUNIT RECC"/>
    <property type="match status" value="1"/>
</dbReference>
<accession>A0ABQ2B0T1</accession>
<evidence type="ECO:0000256" key="6">
    <source>
        <dbReference type="ARBA" id="ARBA00022839"/>
    </source>
</evidence>
<evidence type="ECO:0000256" key="5">
    <source>
        <dbReference type="ARBA" id="ARBA00022806"/>
    </source>
</evidence>
<keyword evidence="1 10" id="KW-0540">Nuclease</keyword>
<dbReference type="RefSeq" id="WP_188521890.1">
    <property type="nucleotide sequence ID" value="NZ_BMDG01000001.1"/>
</dbReference>
<keyword evidence="4 10" id="KW-0378">Hydrolase</keyword>
<organism evidence="13 14">
    <name type="scientific">Isoptericola cucumis</name>
    <dbReference type="NCBI Taxonomy" id="1776856"/>
    <lineage>
        <taxon>Bacteria</taxon>
        <taxon>Bacillati</taxon>
        <taxon>Actinomycetota</taxon>
        <taxon>Actinomycetes</taxon>
        <taxon>Micrococcales</taxon>
        <taxon>Promicromonosporaceae</taxon>
        <taxon>Isoptericola</taxon>
    </lineage>
</organism>
<feature type="region of interest" description="Disordered" evidence="11">
    <location>
        <begin position="303"/>
        <end position="338"/>
    </location>
</feature>
<feature type="domain" description="RecC C-terminal" evidence="12">
    <location>
        <begin position="839"/>
        <end position="1075"/>
    </location>
</feature>
<dbReference type="Gene3D" id="3.40.50.10930">
    <property type="match status" value="1"/>
</dbReference>
<comment type="subunit">
    <text evidence="10">Heterotrimer of RecB, RecC and RecD. All subunits contribute to DNA-binding.</text>
</comment>
<evidence type="ECO:0000256" key="3">
    <source>
        <dbReference type="ARBA" id="ARBA00022763"/>
    </source>
</evidence>
<evidence type="ECO:0000256" key="11">
    <source>
        <dbReference type="SAM" id="MobiDB-lite"/>
    </source>
</evidence>
<protein>
    <recommendedName>
        <fullName evidence="10">RecBCD enzyme subunit RecC</fullName>
    </recommendedName>
    <alternativeName>
        <fullName evidence="10">Exonuclease V subunit RecC</fullName>
        <shortName evidence="10">ExoV subunit RecC</shortName>
    </alternativeName>
    <alternativeName>
        <fullName evidence="10">Helicase/nuclease RecBCD subunit RecC</fullName>
    </alternativeName>
</protein>
<evidence type="ECO:0000256" key="9">
    <source>
        <dbReference type="ARBA" id="ARBA00023204"/>
    </source>
</evidence>
<evidence type="ECO:0000256" key="4">
    <source>
        <dbReference type="ARBA" id="ARBA00022801"/>
    </source>
</evidence>
<name>A0ABQ2B0T1_9MICO</name>
<dbReference type="Gene3D" id="1.10.10.160">
    <property type="match status" value="1"/>
</dbReference>
<comment type="function">
    <text evidence="10">A helicase/nuclease that prepares dsDNA breaks (DSB) for recombinational DNA repair. Binds to DSBs and unwinds DNA via a highly rapid and processive ATP-dependent bidirectional helicase activity. Unwinds dsDNA until it encounters a Chi (crossover hotspot instigator) sequence from the 3' direction. Cuts ssDNA a few nucleotides 3' to the Chi site. The properties and activities of the enzyme are changed at Chi. The Chi-altered holoenzyme produces a long 3'-ssDNA overhang and facilitates RecA-binding to the ssDNA for homologous DNA recombination and repair. Holoenzyme degrades any linearized DNA that is unable to undergo homologous recombination. In the holoenzyme this subunit recognizes the wild-type Chi sequence, and when added to isolated RecB increases its ATP-dependent helicase processivity.</text>
</comment>
<keyword evidence="5 10" id="KW-0347">Helicase</keyword>
<dbReference type="PANTHER" id="PTHR30591:SF1">
    <property type="entry name" value="RECBCD ENZYME SUBUNIT RECC"/>
    <property type="match status" value="1"/>
</dbReference>
<keyword evidence="2 10" id="KW-0547">Nucleotide-binding</keyword>
<comment type="miscellaneous">
    <text evidence="10">In the RecBCD complex, RecB has a slow 3'-5' helicase, an exonuclease activity and loads RecA onto ssDNA, RecD has a fast 5'-3' helicase activity, while RecC stimulates the ATPase and processivity of the RecB helicase and contributes to recognition of the Chi site.</text>
</comment>
<dbReference type="InterPro" id="IPR013986">
    <property type="entry name" value="DExx_box_DNA_helicase_dom_sf"/>
</dbReference>
<reference evidence="14" key="1">
    <citation type="journal article" date="2019" name="Int. J. Syst. Evol. Microbiol.">
        <title>The Global Catalogue of Microorganisms (GCM) 10K type strain sequencing project: providing services to taxonomists for standard genome sequencing and annotation.</title>
        <authorList>
            <consortium name="The Broad Institute Genomics Platform"/>
            <consortium name="The Broad Institute Genome Sequencing Center for Infectious Disease"/>
            <person name="Wu L."/>
            <person name="Ma J."/>
        </authorList>
    </citation>
    <scope>NUCLEOTIDE SEQUENCE [LARGE SCALE GENOMIC DNA]</scope>
    <source>
        <strain evidence="14">CCM 8653</strain>
    </source>
</reference>
<dbReference type="InterPro" id="IPR006697">
    <property type="entry name" value="RecC"/>
</dbReference>
<dbReference type="NCBIfam" id="TIGR01450">
    <property type="entry name" value="recC"/>
    <property type="match status" value="1"/>
</dbReference>
<evidence type="ECO:0000256" key="2">
    <source>
        <dbReference type="ARBA" id="ARBA00022741"/>
    </source>
</evidence>
<proteinExistence type="inferred from homology"/>
<evidence type="ECO:0000256" key="10">
    <source>
        <dbReference type="HAMAP-Rule" id="MF_01486"/>
    </source>
</evidence>
<keyword evidence="7 10" id="KW-0067">ATP-binding</keyword>
<evidence type="ECO:0000256" key="1">
    <source>
        <dbReference type="ARBA" id="ARBA00022722"/>
    </source>
</evidence>
<dbReference type="Pfam" id="PF17946">
    <property type="entry name" value="RecC_C"/>
    <property type="match status" value="1"/>
</dbReference>